<dbReference type="STRING" id="1552123.EP57_14570"/>
<reference evidence="2 3" key="1">
    <citation type="submission" date="2014-05" db="EMBL/GenBank/DDBJ databases">
        <title>Novel Listeriaceae from food processing environments.</title>
        <authorList>
            <person name="den Bakker H.C."/>
        </authorList>
    </citation>
    <scope>NUCLEOTIDE SEQUENCE [LARGE SCALE GENOMIC DNA]</scope>
    <source>
        <strain evidence="2 3">FSL A5-0281</strain>
    </source>
</reference>
<dbReference type="RefSeq" id="WP_036087728.1">
    <property type="nucleotide sequence ID" value="NZ_CBCSHQ010000007.1"/>
</dbReference>
<protein>
    <submittedName>
        <fullName evidence="2">Uncharacterized protein</fullName>
    </submittedName>
</protein>
<dbReference type="AlphaFoldDB" id="A0A099W078"/>
<proteinExistence type="inferred from homology"/>
<dbReference type="Pfam" id="PF13185">
    <property type="entry name" value="GAF_2"/>
    <property type="match status" value="1"/>
</dbReference>
<name>A0A099W078_9LIST</name>
<dbReference type="OrthoDB" id="9796252at2"/>
<comment type="similarity">
    <text evidence="1">Belongs to the free Met sulfoxide reductase family.</text>
</comment>
<dbReference type="PANTHER" id="PTHR21021:SF15">
    <property type="entry name" value="FREE METHIONINE-R-SULFOXIDE REDUCTASE"/>
    <property type="match status" value="1"/>
</dbReference>
<dbReference type="GeneID" id="58718565"/>
<dbReference type="EMBL" id="JNFA01000029">
    <property type="protein sequence ID" value="KGL38392.1"/>
    <property type="molecule type" value="Genomic_DNA"/>
</dbReference>
<dbReference type="SUPFAM" id="SSF55781">
    <property type="entry name" value="GAF domain-like"/>
    <property type="match status" value="1"/>
</dbReference>
<organism evidence="2 3">
    <name type="scientific">Listeria booriae</name>
    <dbReference type="NCBI Taxonomy" id="1552123"/>
    <lineage>
        <taxon>Bacteria</taxon>
        <taxon>Bacillati</taxon>
        <taxon>Bacillota</taxon>
        <taxon>Bacilli</taxon>
        <taxon>Bacillales</taxon>
        <taxon>Listeriaceae</taxon>
        <taxon>Listeria</taxon>
    </lineage>
</organism>
<accession>A0A099W078</accession>
<dbReference type="GO" id="GO:0033745">
    <property type="term" value="F:L-methionine-(R)-S-oxide reductase activity"/>
    <property type="evidence" value="ECO:0007669"/>
    <property type="project" value="TreeGrafter"/>
</dbReference>
<gene>
    <name evidence="2" type="ORF">EP57_14570</name>
</gene>
<evidence type="ECO:0000313" key="3">
    <source>
        <dbReference type="Proteomes" id="UP000029844"/>
    </source>
</evidence>
<keyword evidence="3" id="KW-1185">Reference proteome</keyword>
<comment type="caution">
    <text evidence="2">The sequence shown here is derived from an EMBL/GenBank/DDBJ whole genome shotgun (WGS) entry which is preliminary data.</text>
</comment>
<dbReference type="Gene3D" id="3.30.450.40">
    <property type="match status" value="1"/>
</dbReference>
<dbReference type="GO" id="GO:0005829">
    <property type="term" value="C:cytosol"/>
    <property type="evidence" value="ECO:0007669"/>
    <property type="project" value="TreeGrafter"/>
</dbReference>
<evidence type="ECO:0000256" key="1">
    <source>
        <dbReference type="ARBA" id="ARBA00038454"/>
    </source>
</evidence>
<dbReference type="InterPro" id="IPR029016">
    <property type="entry name" value="GAF-like_dom_sf"/>
</dbReference>
<dbReference type="Proteomes" id="UP000029844">
    <property type="component" value="Unassembled WGS sequence"/>
</dbReference>
<dbReference type="SMART" id="SM00065">
    <property type="entry name" value="GAF"/>
    <property type="match status" value="1"/>
</dbReference>
<dbReference type="PANTHER" id="PTHR21021">
    <property type="entry name" value="GAF/PUTATIVE CYTOSKELETAL PROTEIN"/>
    <property type="match status" value="1"/>
</dbReference>
<dbReference type="eggNOG" id="COG1956">
    <property type="taxonomic scope" value="Bacteria"/>
</dbReference>
<evidence type="ECO:0000313" key="2">
    <source>
        <dbReference type="EMBL" id="KGL38392.1"/>
    </source>
</evidence>
<dbReference type="InterPro" id="IPR003018">
    <property type="entry name" value="GAF"/>
</dbReference>
<dbReference type="InterPro" id="IPR051330">
    <property type="entry name" value="Phosphatase_reg/MetRdx"/>
</dbReference>
<dbReference type="FunFam" id="3.30.450.40:FF:000008">
    <property type="entry name" value="GAF domain-containing proteins"/>
    <property type="match status" value="1"/>
</dbReference>
<sequence length="161" mass="17458">MIEIPKFTGSKAENYQLCVKQVEAMIAGEPNLIANLSNISALLNQALTDINWVGFYLYEETSNQLVLGPFQGLPACIRIPLGRGVCGSAAAEQTTYLVKNVNEFPGHIACDAASKSEIVVPIVHNGQLLGVLDVDSPSFDRFDETDQAYLEQVVSILTNTL</sequence>